<dbReference type="InterPro" id="IPR009430">
    <property type="entry name" value="GvpL/GvpF"/>
</dbReference>
<organism evidence="4 5">
    <name type="scientific">Streptomyces litmocidini</name>
    <dbReference type="NCBI Taxonomy" id="67318"/>
    <lineage>
        <taxon>Bacteria</taxon>
        <taxon>Bacillati</taxon>
        <taxon>Actinomycetota</taxon>
        <taxon>Actinomycetes</taxon>
        <taxon>Kitasatosporales</taxon>
        <taxon>Streptomycetaceae</taxon>
        <taxon>Streptomyces</taxon>
    </lineage>
</organism>
<dbReference type="PANTHER" id="PTHR36852:SF1">
    <property type="entry name" value="PROTEIN GVPL 2"/>
    <property type="match status" value="1"/>
</dbReference>
<comment type="caution">
    <text evidence="4">The sequence shown here is derived from an EMBL/GenBank/DDBJ whole genome shotgun (WGS) entry which is preliminary data.</text>
</comment>
<dbReference type="Proteomes" id="UP001611339">
    <property type="component" value="Unassembled WGS sequence"/>
</dbReference>
<evidence type="ECO:0000256" key="1">
    <source>
        <dbReference type="ARBA" id="ARBA00022987"/>
    </source>
</evidence>
<evidence type="ECO:0000256" key="2">
    <source>
        <dbReference type="ARBA" id="ARBA00035108"/>
    </source>
</evidence>
<dbReference type="Pfam" id="PF06386">
    <property type="entry name" value="GvpL_GvpF"/>
    <property type="match status" value="1"/>
</dbReference>
<accession>A0ABW7TYN2</accession>
<evidence type="ECO:0000313" key="5">
    <source>
        <dbReference type="Proteomes" id="UP001611339"/>
    </source>
</evidence>
<protein>
    <submittedName>
        <fullName evidence="4">GvpL/GvpF family gas vesicle protein</fullName>
    </submittedName>
</protein>
<comment type="subcellular location">
    <subcellularLocation>
        <location evidence="2">Gas vesicle</location>
    </subcellularLocation>
</comment>
<keyword evidence="1" id="KW-0304">Gas vesicle</keyword>
<reference evidence="4 5" key="1">
    <citation type="submission" date="2024-10" db="EMBL/GenBank/DDBJ databases">
        <title>The Natural Products Discovery Center: Release of the First 8490 Sequenced Strains for Exploring Actinobacteria Biosynthetic Diversity.</title>
        <authorList>
            <person name="Kalkreuter E."/>
            <person name="Kautsar S.A."/>
            <person name="Yang D."/>
            <person name="Bader C.D."/>
            <person name="Teijaro C.N."/>
            <person name="Fluegel L."/>
            <person name="Davis C.M."/>
            <person name="Simpson J.R."/>
            <person name="Lauterbach L."/>
            <person name="Steele A.D."/>
            <person name="Gui C."/>
            <person name="Meng S."/>
            <person name="Li G."/>
            <person name="Viehrig K."/>
            <person name="Ye F."/>
            <person name="Su P."/>
            <person name="Kiefer A.F."/>
            <person name="Nichols A."/>
            <person name="Cepeda A.J."/>
            <person name="Yan W."/>
            <person name="Fan B."/>
            <person name="Jiang Y."/>
            <person name="Adhikari A."/>
            <person name="Zheng C.-J."/>
            <person name="Schuster L."/>
            <person name="Cowan T.M."/>
            <person name="Smanski M.J."/>
            <person name="Chevrette M.G."/>
            <person name="De Carvalho L.P.S."/>
            <person name="Shen B."/>
        </authorList>
    </citation>
    <scope>NUCLEOTIDE SEQUENCE [LARGE SCALE GENOMIC DNA]</scope>
    <source>
        <strain evidence="4 5">NPDC020602</strain>
    </source>
</reference>
<sequence length="237" mass="26252">MAVYVYAVTTREHPCRVEGMTGVGSEGAAVRVLSTEALRAVVSDIEGEIRPKRRDVVAHQAVQDRLIEDGTPLPLRFGYTAPDDDAVLRVLDEKEDFYRAALERVADCAEYHVKASRAEDLLLREILEDLPEARRLNEEIRQGSEDPRLPVELGRMVAEEVEQRRANAAEELIGSLAPLGREHVVHPVGGDDFLALSLLVRQDDEDALKALREHAGDRGDGVEVRLTGPLPPYSFVS</sequence>
<name>A0ABW7TYN2_9ACTN</name>
<comment type="similarity">
    <text evidence="3">Belongs to the gas vesicle GvpF/GvpL family.</text>
</comment>
<dbReference type="PANTHER" id="PTHR36852">
    <property type="entry name" value="PROTEIN GVPL 2"/>
    <property type="match status" value="1"/>
</dbReference>
<proteinExistence type="inferred from homology"/>
<evidence type="ECO:0000313" key="4">
    <source>
        <dbReference type="EMBL" id="MFI1712494.1"/>
    </source>
</evidence>
<dbReference type="EMBL" id="JBIRUI010000001">
    <property type="protein sequence ID" value="MFI1712494.1"/>
    <property type="molecule type" value="Genomic_DNA"/>
</dbReference>
<gene>
    <name evidence="4" type="ORF">ACH407_02755</name>
</gene>
<keyword evidence="5" id="KW-1185">Reference proteome</keyword>
<evidence type="ECO:0000256" key="3">
    <source>
        <dbReference type="ARBA" id="ARBA00035643"/>
    </source>
</evidence>
<dbReference type="RefSeq" id="WP_398706825.1">
    <property type="nucleotide sequence ID" value="NZ_JBIRUI010000001.1"/>
</dbReference>